<dbReference type="InterPro" id="IPR015414">
    <property type="entry name" value="TMEM64"/>
</dbReference>
<dbReference type="GO" id="GO:0005886">
    <property type="term" value="C:plasma membrane"/>
    <property type="evidence" value="ECO:0007669"/>
    <property type="project" value="UniProtKB-SubCell"/>
</dbReference>
<evidence type="ECO:0000256" key="6">
    <source>
        <dbReference type="ARBA" id="ARBA00023136"/>
    </source>
</evidence>
<evidence type="ECO:0000256" key="3">
    <source>
        <dbReference type="ARBA" id="ARBA00022475"/>
    </source>
</evidence>
<reference evidence="10" key="1">
    <citation type="submission" date="2016-10" db="EMBL/GenBank/DDBJ databases">
        <authorList>
            <person name="Varghese N."/>
            <person name="Submissions S."/>
        </authorList>
    </citation>
    <scope>NUCLEOTIDE SEQUENCE [LARGE SCALE GENOMIC DNA]</scope>
    <source>
        <strain evidence="10">DSM 44771</strain>
    </source>
</reference>
<evidence type="ECO:0000313" key="10">
    <source>
        <dbReference type="Proteomes" id="UP000198852"/>
    </source>
</evidence>
<evidence type="ECO:0000256" key="7">
    <source>
        <dbReference type="RuleBase" id="RU366058"/>
    </source>
</evidence>
<comment type="subcellular location">
    <subcellularLocation>
        <location evidence="1 7">Cell membrane</location>
        <topology evidence="1 7">Multi-pass membrane protein</topology>
    </subcellularLocation>
</comment>
<gene>
    <name evidence="9" type="ORF">SAMN05660874_05568</name>
</gene>
<keyword evidence="10" id="KW-1185">Reference proteome</keyword>
<name>A0A1I6V3Q5_9PSEU</name>
<evidence type="ECO:0000256" key="2">
    <source>
        <dbReference type="ARBA" id="ARBA00008640"/>
    </source>
</evidence>
<accession>A0A1I6V3Q5</accession>
<feature type="transmembrane region" description="Helical" evidence="7">
    <location>
        <begin position="180"/>
        <end position="197"/>
    </location>
</feature>
<sequence length="223" mass="23387">MTARSWLLLALLAAAVGVGLWLVPGTSLLQVESWRSAPWLFLLFFAVAALVFVPRPALAAVAGTLFSPPIALLVVVAGTVSGAGLAFGIARLLGRDALAPRLRRGRLETLDSLFARRGFTATVLCRLLPVIPYGVINYAAGVTRIRLAPFLAGTAVGTLPANLTYITAGNALTSGTWTPFLWLALAAAALLAATWGARRLARHPLLGNVRSDGLSRAHSAQDS</sequence>
<dbReference type="Pfam" id="PF09335">
    <property type="entry name" value="VTT_dom"/>
    <property type="match status" value="1"/>
</dbReference>
<proteinExistence type="inferred from homology"/>
<keyword evidence="3 7" id="KW-1003">Cell membrane</keyword>
<organism evidence="9 10">
    <name type="scientific">Saccharopolyspora flava</name>
    <dbReference type="NCBI Taxonomy" id="95161"/>
    <lineage>
        <taxon>Bacteria</taxon>
        <taxon>Bacillati</taxon>
        <taxon>Actinomycetota</taxon>
        <taxon>Actinomycetes</taxon>
        <taxon>Pseudonocardiales</taxon>
        <taxon>Pseudonocardiaceae</taxon>
        <taxon>Saccharopolyspora</taxon>
    </lineage>
</organism>
<comment type="similarity">
    <text evidence="2 7">Belongs to the TVP38/TMEM64 family.</text>
</comment>
<evidence type="ECO:0000256" key="5">
    <source>
        <dbReference type="ARBA" id="ARBA00022989"/>
    </source>
</evidence>
<feature type="domain" description="VTT" evidence="8">
    <location>
        <begin position="53"/>
        <end position="170"/>
    </location>
</feature>
<keyword evidence="6 7" id="KW-0472">Membrane</keyword>
<dbReference type="EMBL" id="FOZX01000015">
    <property type="protein sequence ID" value="SFT08323.1"/>
    <property type="molecule type" value="Genomic_DNA"/>
</dbReference>
<dbReference type="RefSeq" id="WP_093424064.1">
    <property type="nucleotide sequence ID" value="NZ_FOZX01000015.1"/>
</dbReference>
<dbReference type="AlphaFoldDB" id="A0A1I6V3Q5"/>
<feature type="transmembrane region" description="Helical" evidence="7">
    <location>
        <begin position="114"/>
        <end position="135"/>
    </location>
</feature>
<dbReference type="OrthoDB" id="5242213at2"/>
<dbReference type="InterPro" id="IPR032816">
    <property type="entry name" value="VTT_dom"/>
</dbReference>
<feature type="transmembrane region" description="Helical" evidence="7">
    <location>
        <begin position="39"/>
        <end position="58"/>
    </location>
</feature>
<keyword evidence="4 7" id="KW-0812">Transmembrane</keyword>
<dbReference type="Proteomes" id="UP000198852">
    <property type="component" value="Unassembled WGS sequence"/>
</dbReference>
<evidence type="ECO:0000256" key="4">
    <source>
        <dbReference type="ARBA" id="ARBA00022692"/>
    </source>
</evidence>
<protein>
    <recommendedName>
        <fullName evidence="7">TVP38/TMEM64 family membrane protein</fullName>
    </recommendedName>
</protein>
<evidence type="ECO:0000313" key="9">
    <source>
        <dbReference type="EMBL" id="SFT08323.1"/>
    </source>
</evidence>
<dbReference type="PANTHER" id="PTHR12677:SF59">
    <property type="entry name" value="GOLGI APPARATUS MEMBRANE PROTEIN TVP38-RELATED"/>
    <property type="match status" value="1"/>
</dbReference>
<dbReference type="PANTHER" id="PTHR12677">
    <property type="entry name" value="GOLGI APPARATUS MEMBRANE PROTEIN TVP38-RELATED"/>
    <property type="match status" value="1"/>
</dbReference>
<keyword evidence="5 7" id="KW-1133">Transmembrane helix</keyword>
<feature type="transmembrane region" description="Helical" evidence="7">
    <location>
        <begin position="70"/>
        <end position="94"/>
    </location>
</feature>
<evidence type="ECO:0000259" key="8">
    <source>
        <dbReference type="Pfam" id="PF09335"/>
    </source>
</evidence>
<feature type="transmembrane region" description="Helical" evidence="7">
    <location>
        <begin position="147"/>
        <end position="168"/>
    </location>
</feature>
<dbReference type="STRING" id="95161.SAMN05660874_05568"/>
<evidence type="ECO:0000256" key="1">
    <source>
        <dbReference type="ARBA" id="ARBA00004651"/>
    </source>
</evidence>